<organism evidence="6 7">
    <name type="scientific">Halobacterium bonnevillei</name>
    <dbReference type="NCBI Taxonomy" id="2692200"/>
    <lineage>
        <taxon>Archaea</taxon>
        <taxon>Methanobacteriati</taxon>
        <taxon>Methanobacteriota</taxon>
        <taxon>Stenosarchaea group</taxon>
        <taxon>Halobacteria</taxon>
        <taxon>Halobacteriales</taxon>
        <taxon>Halobacteriaceae</taxon>
        <taxon>Halobacterium</taxon>
    </lineage>
</organism>
<name>A0A6B0SFE9_9EURY</name>
<evidence type="ECO:0000256" key="1">
    <source>
        <dbReference type="ARBA" id="ARBA00022714"/>
    </source>
</evidence>
<evidence type="ECO:0000259" key="5">
    <source>
        <dbReference type="PROSITE" id="PS51296"/>
    </source>
</evidence>
<evidence type="ECO:0000313" key="7">
    <source>
        <dbReference type="Proteomes" id="UP000471521"/>
    </source>
</evidence>
<accession>A0A6B0SFE9</accession>
<dbReference type="InterPro" id="IPR017941">
    <property type="entry name" value="Rieske_2Fe-2S"/>
</dbReference>
<keyword evidence="7" id="KW-1185">Reference proteome</keyword>
<keyword evidence="2" id="KW-0479">Metal-binding</keyword>
<sequence length="118" mass="12882">MTEDYTRVAAADELEPGNGMGVVVDGIEVALFNVDGEFHAMSNRCPHQRAPLCKVGEKKINGEKCWNENRGGFTDQPAVTCPWHLWEIGLETGEHEASGKKIGVFDVKVEDGDVLVAI</sequence>
<comment type="caution">
    <text evidence="6">The sequence shown here is derived from an EMBL/GenBank/DDBJ whole genome shotgun (WGS) entry which is preliminary data.</text>
</comment>
<evidence type="ECO:0000313" key="6">
    <source>
        <dbReference type="EMBL" id="MXR19356.1"/>
    </source>
</evidence>
<evidence type="ECO:0000256" key="2">
    <source>
        <dbReference type="ARBA" id="ARBA00022723"/>
    </source>
</evidence>
<evidence type="ECO:0000256" key="3">
    <source>
        <dbReference type="ARBA" id="ARBA00023004"/>
    </source>
</evidence>
<dbReference type="InterPro" id="IPR036922">
    <property type="entry name" value="Rieske_2Fe-2S_sf"/>
</dbReference>
<gene>
    <name evidence="6" type="ORF">GRX66_01575</name>
</gene>
<dbReference type="AlphaFoldDB" id="A0A6B0SFE9"/>
<dbReference type="GO" id="GO:0046872">
    <property type="term" value="F:metal ion binding"/>
    <property type="evidence" value="ECO:0007669"/>
    <property type="project" value="UniProtKB-KW"/>
</dbReference>
<dbReference type="PANTHER" id="PTHR21496:SF23">
    <property type="entry name" value="3-PHENYLPROPIONATE_CINNAMIC ACID DIOXYGENASE FERREDOXIN SUBUNIT"/>
    <property type="match status" value="1"/>
</dbReference>
<dbReference type="PANTHER" id="PTHR21496">
    <property type="entry name" value="FERREDOXIN-RELATED"/>
    <property type="match status" value="1"/>
</dbReference>
<keyword evidence="1" id="KW-0001">2Fe-2S</keyword>
<proteinExistence type="predicted"/>
<dbReference type="SUPFAM" id="SSF50022">
    <property type="entry name" value="ISP domain"/>
    <property type="match status" value="1"/>
</dbReference>
<dbReference type="Proteomes" id="UP000471521">
    <property type="component" value="Unassembled WGS sequence"/>
</dbReference>
<reference evidence="6 7" key="1">
    <citation type="submission" date="2019-12" db="EMBL/GenBank/DDBJ databases">
        <title>Isolation and characterization of three novel carbon monoxide-oxidizing members of Halobacteria from salione crusts and soils.</title>
        <authorList>
            <person name="Myers M.R."/>
            <person name="King G.M."/>
        </authorList>
    </citation>
    <scope>NUCLEOTIDE SEQUENCE [LARGE SCALE GENOMIC DNA]</scope>
    <source>
        <strain evidence="6 7">PCN9</strain>
    </source>
</reference>
<protein>
    <submittedName>
        <fullName evidence="6">Rieske 2Fe-2S domain-containing protein</fullName>
    </submittedName>
</protein>
<dbReference type="Gene3D" id="2.102.10.10">
    <property type="entry name" value="Rieske [2Fe-2S] iron-sulphur domain"/>
    <property type="match status" value="1"/>
</dbReference>
<dbReference type="OrthoDB" id="6837at2157"/>
<dbReference type="GO" id="GO:0051537">
    <property type="term" value="F:2 iron, 2 sulfur cluster binding"/>
    <property type="evidence" value="ECO:0007669"/>
    <property type="project" value="UniProtKB-KW"/>
</dbReference>
<dbReference type="RefSeq" id="WP_159524948.1">
    <property type="nucleotide sequence ID" value="NZ_WUUU01000004.1"/>
</dbReference>
<keyword evidence="4" id="KW-0411">Iron-sulfur</keyword>
<keyword evidence="3" id="KW-0408">Iron</keyword>
<dbReference type="EMBL" id="WUUU01000004">
    <property type="protein sequence ID" value="MXR19356.1"/>
    <property type="molecule type" value="Genomic_DNA"/>
</dbReference>
<feature type="domain" description="Rieske" evidence="5">
    <location>
        <begin position="6"/>
        <end position="116"/>
    </location>
</feature>
<dbReference type="Pfam" id="PF00355">
    <property type="entry name" value="Rieske"/>
    <property type="match status" value="1"/>
</dbReference>
<dbReference type="PROSITE" id="PS51296">
    <property type="entry name" value="RIESKE"/>
    <property type="match status" value="1"/>
</dbReference>
<evidence type="ECO:0000256" key="4">
    <source>
        <dbReference type="ARBA" id="ARBA00023014"/>
    </source>
</evidence>